<protein>
    <recommendedName>
        <fullName evidence="5">Tail fiber protein</fullName>
    </recommendedName>
</protein>
<keyword evidence="2" id="KW-0945">Host-virus interaction</keyword>
<keyword evidence="4" id="KW-1185">Reference proteome</keyword>
<evidence type="ECO:0000313" key="3">
    <source>
        <dbReference type="EMBL" id="CDL83033.1"/>
    </source>
</evidence>
<dbReference type="InterPro" id="IPR051934">
    <property type="entry name" value="Phage_Tail_Fiber_Structural"/>
</dbReference>
<dbReference type="STRING" id="1427518.XSR1_280015"/>
<gene>
    <name evidence="3" type="ORF">XSR1_280015</name>
</gene>
<dbReference type="InterPro" id="IPR037053">
    <property type="entry name" value="Phage_tail_collar_dom_sf"/>
</dbReference>
<name>W1IYY2_9GAMM</name>
<comment type="caution">
    <text evidence="3">The sequence shown here is derived from an EMBL/GenBank/DDBJ whole genome shotgun (WGS) entry which is preliminary data.</text>
</comment>
<evidence type="ECO:0000313" key="4">
    <source>
        <dbReference type="Proteomes" id="UP000019202"/>
    </source>
</evidence>
<dbReference type="PANTHER" id="PTHR35191:SF1">
    <property type="entry name" value="PROPHAGE SIDE TAIL FIBER PROTEIN HOMOLOG STFQ-RELATED"/>
    <property type="match status" value="1"/>
</dbReference>
<dbReference type="SUPFAM" id="SSF88874">
    <property type="entry name" value="Receptor-binding domain of short tail fibre protein gp12"/>
    <property type="match status" value="1"/>
</dbReference>
<evidence type="ECO:0000256" key="1">
    <source>
        <dbReference type="ARBA" id="ARBA00004328"/>
    </source>
</evidence>
<dbReference type="GO" id="GO:0046718">
    <property type="term" value="P:symbiont entry into host cell"/>
    <property type="evidence" value="ECO:0007669"/>
    <property type="project" value="InterPro"/>
</dbReference>
<dbReference type="InterPro" id="IPR005068">
    <property type="entry name" value="Phage_lambda_Stf-r2"/>
</dbReference>
<sequence length="377" mass="42456">MLMSKFDNLLLGGEVIHMMVSLDISDVQSLIDWKPSLIATHRYVREKIKTHEESRDHTEATLKEKGFVVLNSDVGSNSESHAATSKAVKTVHDLANIVNKSTDKWVPSTRKINDKALSEDISLNAEDVDTYRKADIDSRIANIKELVDIADKNTTTAIKKANDNLSKIQNGADILDKNKFVENIVLKKTVELAQKALPQSSNAQAQVGSLTIDYGDYSPNIRFNTNYVTDNEDQSYYTEIDFGANPWGELSISARKPMGKGKNGANYLFFFPKLSAPYSFTPDAIFATLNDLMPIGIPMLMPTHVIKYRWDNYQICNGQPFDKTRYPIIAGMYPSGYLPDLSGYSISTPGSSFPQRIVFSMAMKMENYWIEKYHKYK</sequence>
<dbReference type="GO" id="GO:0019062">
    <property type="term" value="P:virion attachment to host cell"/>
    <property type="evidence" value="ECO:0007669"/>
    <property type="project" value="InterPro"/>
</dbReference>
<dbReference type="PANTHER" id="PTHR35191">
    <property type="entry name" value="PROPHAGE SIDE TAIL FIBER PROTEIN HOMOLOG STFQ-RELATED"/>
    <property type="match status" value="1"/>
</dbReference>
<evidence type="ECO:0008006" key="5">
    <source>
        <dbReference type="Google" id="ProtNLM"/>
    </source>
</evidence>
<dbReference type="Proteomes" id="UP000019202">
    <property type="component" value="Unassembled WGS sequence"/>
</dbReference>
<dbReference type="AlphaFoldDB" id="W1IYY2"/>
<evidence type="ECO:0000256" key="2">
    <source>
        <dbReference type="ARBA" id="ARBA00022581"/>
    </source>
</evidence>
<dbReference type="Gene3D" id="3.90.1340.10">
    <property type="entry name" value="Phage tail collar domain"/>
    <property type="match status" value="1"/>
</dbReference>
<comment type="subcellular location">
    <subcellularLocation>
        <location evidence="1">Virion</location>
    </subcellularLocation>
</comment>
<dbReference type="Pfam" id="PF03406">
    <property type="entry name" value="Phage_fiber_2"/>
    <property type="match status" value="1"/>
</dbReference>
<reference evidence="3" key="1">
    <citation type="submission" date="2013-11" db="EMBL/GenBank/DDBJ databases">
        <title>Draft genome sequence and annotation of the entomopathogenic bacteria, Xenorhabdus cabanillasi strain JM26 and Xenorhabdus szentirmai strain DSM 16338.</title>
        <authorList>
            <person name="Gualtieri M."/>
            <person name="Ogier J.C."/>
            <person name="Pages S."/>
            <person name="Givaudan A."/>
            <person name="Gaudriault S."/>
        </authorList>
    </citation>
    <scope>NUCLEOTIDE SEQUENCE [LARGE SCALE GENOMIC DNA]</scope>
    <source>
        <strain evidence="3">DSM 16338</strain>
    </source>
</reference>
<organism evidence="3 4">
    <name type="scientific">Xenorhabdus szentirmaii DSM 16338</name>
    <dbReference type="NCBI Taxonomy" id="1427518"/>
    <lineage>
        <taxon>Bacteria</taxon>
        <taxon>Pseudomonadati</taxon>
        <taxon>Pseudomonadota</taxon>
        <taxon>Gammaproteobacteria</taxon>
        <taxon>Enterobacterales</taxon>
        <taxon>Morganellaceae</taxon>
        <taxon>Xenorhabdus</taxon>
    </lineage>
</organism>
<proteinExistence type="predicted"/>
<accession>W1IYY2</accession>
<dbReference type="EMBL" id="CBXF010000086">
    <property type="protein sequence ID" value="CDL83033.1"/>
    <property type="molecule type" value="Genomic_DNA"/>
</dbReference>